<accession>A0A814ZFH6</accession>
<dbReference type="EMBL" id="CAJNOM010000351">
    <property type="protein sequence ID" value="CAF1383128.1"/>
    <property type="molecule type" value="Genomic_DNA"/>
</dbReference>
<name>A0A814ZFH6_9BILA</name>
<dbReference type="InterPro" id="IPR013783">
    <property type="entry name" value="Ig-like_fold"/>
</dbReference>
<dbReference type="InterPro" id="IPR013098">
    <property type="entry name" value="Ig_I-set"/>
</dbReference>
<dbReference type="Proteomes" id="UP000663832">
    <property type="component" value="Unassembled WGS sequence"/>
</dbReference>
<feature type="region of interest" description="Disordered" evidence="1">
    <location>
        <begin position="267"/>
        <end position="297"/>
    </location>
</feature>
<keyword evidence="5" id="KW-1185">Reference proteome</keyword>
<reference evidence="3" key="1">
    <citation type="submission" date="2021-02" db="EMBL/GenBank/DDBJ databases">
        <authorList>
            <person name="Nowell W R."/>
        </authorList>
    </citation>
    <scope>NUCLEOTIDE SEQUENCE</scope>
</reference>
<dbReference type="AlphaFoldDB" id="A0A814ZFH6"/>
<evidence type="ECO:0000259" key="2">
    <source>
        <dbReference type="PROSITE" id="PS50835"/>
    </source>
</evidence>
<evidence type="ECO:0000313" key="3">
    <source>
        <dbReference type="EMBL" id="CAF1242385.1"/>
    </source>
</evidence>
<dbReference type="SMART" id="SM00409">
    <property type="entry name" value="IG"/>
    <property type="match status" value="2"/>
</dbReference>
<evidence type="ECO:0000313" key="5">
    <source>
        <dbReference type="Proteomes" id="UP000663832"/>
    </source>
</evidence>
<dbReference type="EMBL" id="CAJNOI010000323">
    <property type="protein sequence ID" value="CAF1242385.1"/>
    <property type="molecule type" value="Genomic_DNA"/>
</dbReference>
<dbReference type="PANTHER" id="PTHR47633">
    <property type="entry name" value="IMMUNOGLOBULIN"/>
    <property type="match status" value="1"/>
</dbReference>
<organism evidence="3 6">
    <name type="scientific">Adineta steineri</name>
    <dbReference type="NCBI Taxonomy" id="433720"/>
    <lineage>
        <taxon>Eukaryota</taxon>
        <taxon>Metazoa</taxon>
        <taxon>Spiralia</taxon>
        <taxon>Gnathifera</taxon>
        <taxon>Rotifera</taxon>
        <taxon>Eurotatoria</taxon>
        <taxon>Bdelloidea</taxon>
        <taxon>Adinetida</taxon>
        <taxon>Adinetidae</taxon>
        <taxon>Adineta</taxon>
    </lineage>
</organism>
<evidence type="ECO:0000313" key="4">
    <source>
        <dbReference type="EMBL" id="CAF1383128.1"/>
    </source>
</evidence>
<dbReference type="InterPro" id="IPR003599">
    <property type="entry name" value="Ig_sub"/>
</dbReference>
<dbReference type="PROSITE" id="PS50835">
    <property type="entry name" value="IG_LIKE"/>
    <property type="match status" value="2"/>
</dbReference>
<dbReference type="Gene3D" id="2.60.40.10">
    <property type="entry name" value="Immunoglobulins"/>
    <property type="match status" value="2"/>
</dbReference>
<evidence type="ECO:0000256" key="1">
    <source>
        <dbReference type="SAM" id="MobiDB-lite"/>
    </source>
</evidence>
<dbReference type="InterPro" id="IPR036179">
    <property type="entry name" value="Ig-like_dom_sf"/>
</dbReference>
<comment type="caution">
    <text evidence="3">The sequence shown here is derived from an EMBL/GenBank/DDBJ whole genome shotgun (WGS) entry which is preliminary data.</text>
</comment>
<dbReference type="Pfam" id="PF07679">
    <property type="entry name" value="I-set"/>
    <property type="match status" value="2"/>
</dbReference>
<sequence>MHSYENLPSEWFSSRKRPRSYHHLPPMSRPVSKSFNRISDFIFPDTVHIRLQQQQQQLRQRQQLLQQQQQQLPIYQRYQRAENYSLPVLNRHNLNQHDLIVVERLPFEELDNVDFLYREQYQREQQQQRPQHYQPTRPVRRRYTSILEDRRVPSHEKITPGLAARSAAYRERIRDRRKRHTTDNAYHSMMKSMLEEEESQCMDGDGDGGGGPNYILSYTTTLDPITDSESINSMHQEQQQQQQYSNDISLEEWKRQTHNRVPINGTVPVMIERERPLHRSRSSSLSSRDSSSDTDITERHPLKMNYDHYEQETSFITPSKELPAVSVPRTAIWERLQSEPVRLRHQPDIFIPITPAAAIVPDTNNQETMSYSNNLITSSPFDNVDDYHHQINNRTLSQQEDKSTHHVSLCVNDLHTTLFIEEDALNNTKSSINSNNNSGKVIIKTFIDRIIRRLQHFKRSLDAGLIHVRKRNTLVNGPIVTAEHRIKSETTRRRIDLEQPNNYFQQQTTLRSPSFDVNNEENKLVRPYFLIRPQSVLLLPNELAKFKCCFGGDPLPTIVWSHNDSRIPELFAASGALSSQYRLHKLHDIYYLDIGPVSIRDNGQIKCTIMNRHGREEAIAQLIIAPSAADATPSIPQPLTDITIIESRPLKLSCGIIGLQVTVNWFHNGKLISPMTQSKTDYNGENAIFSLSRCMRTDAGTVDCLVKNRFGEARTSCRIEVVNDPEFDR</sequence>
<dbReference type="OrthoDB" id="428111at2759"/>
<dbReference type="Proteomes" id="UP000663877">
    <property type="component" value="Unassembled WGS sequence"/>
</dbReference>
<proteinExistence type="predicted"/>
<dbReference type="InterPro" id="IPR007110">
    <property type="entry name" value="Ig-like_dom"/>
</dbReference>
<evidence type="ECO:0000313" key="6">
    <source>
        <dbReference type="Proteomes" id="UP000663877"/>
    </source>
</evidence>
<feature type="domain" description="Ig-like" evidence="2">
    <location>
        <begin position="527"/>
        <end position="625"/>
    </location>
</feature>
<gene>
    <name evidence="3" type="ORF">BJG266_LOCUS29126</name>
    <name evidence="4" type="ORF">QVE165_LOCUS35778</name>
</gene>
<feature type="domain" description="Ig-like" evidence="2">
    <location>
        <begin position="633"/>
        <end position="720"/>
    </location>
</feature>
<dbReference type="SUPFAM" id="SSF48726">
    <property type="entry name" value="Immunoglobulin"/>
    <property type="match status" value="2"/>
</dbReference>
<protein>
    <recommendedName>
        <fullName evidence="2">Ig-like domain-containing protein</fullName>
    </recommendedName>
</protein>